<evidence type="ECO:0000313" key="2">
    <source>
        <dbReference type="Proteomes" id="UP001054902"/>
    </source>
</evidence>
<dbReference type="Gene3D" id="1.25.40.20">
    <property type="entry name" value="Ankyrin repeat-containing domain"/>
    <property type="match status" value="2"/>
</dbReference>
<accession>A0AAD3CPE9</accession>
<dbReference type="SUPFAM" id="SSF48403">
    <property type="entry name" value="Ankyrin repeat"/>
    <property type="match status" value="1"/>
</dbReference>
<evidence type="ECO:0000313" key="1">
    <source>
        <dbReference type="EMBL" id="GFH49627.1"/>
    </source>
</evidence>
<sequence>MSGVTVSNDIEIILGFYNYISQGLDYQSAANSTAEEDPMPWKDILRLLKRNVDNPDIYNPLVKCEYGRTLLHVHLKHSRLSGQNVDELEIARYIIQQSISEGESVLTEKDTLEKTPLHYLFGGHYRPNIVYDGYIDIISEMVDKVDSLRKHEIDTYWNEVFSEQNEWGRSVLHCIAENRVIRLECVQTIIKRCNDCCAQDSYDMEHPLLMHDVENELPFHDICINASEMEEEDFLSIFLGIVEPGIYKETYEPIFDPVTSINILDEYLSDNAGEFSLFCDGHEWWSAENEIVSLQQFLTSRERNDQVNFDGLFDPLLKKLGFILSTASICVSQRSSLDLYKNISSMLLHKACLFDNFPAFYVQLIYWNNVSATITRDEYGRIPLHYALIGADIEKDKRTDKMFDDDVSLFYWKSRYELRSLVEYLIEYEPKGPTFEDAEGRLPLHLAIIHSANYRRVIKPVIDAYPIAITMKDPVTNLLPFMVAAYSDKKLDVIYELLKSDPAVLEIVDCR</sequence>
<keyword evidence="2" id="KW-1185">Reference proteome</keyword>
<organism evidence="1 2">
    <name type="scientific">Chaetoceros tenuissimus</name>
    <dbReference type="NCBI Taxonomy" id="426638"/>
    <lineage>
        <taxon>Eukaryota</taxon>
        <taxon>Sar</taxon>
        <taxon>Stramenopiles</taxon>
        <taxon>Ochrophyta</taxon>
        <taxon>Bacillariophyta</taxon>
        <taxon>Coscinodiscophyceae</taxon>
        <taxon>Chaetocerotophycidae</taxon>
        <taxon>Chaetocerotales</taxon>
        <taxon>Chaetocerotaceae</taxon>
        <taxon>Chaetoceros</taxon>
    </lineage>
</organism>
<dbReference type="InterPro" id="IPR036770">
    <property type="entry name" value="Ankyrin_rpt-contain_sf"/>
</dbReference>
<proteinExistence type="predicted"/>
<gene>
    <name evidence="1" type="ORF">CTEN210_06103</name>
</gene>
<dbReference type="EMBL" id="BLLK01000038">
    <property type="protein sequence ID" value="GFH49627.1"/>
    <property type="molecule type" value="Genomic_DNA"/>
</dbReference>
<protein>
    <submittedName>
        <fullName evidence="1">Uncharacterized protein</fullName>
    </submittedName>
</protein>
<comment type="caution">
    <text evidence="1">The sequence shown here is derived from an EMBL/GenBank/DDBJ whole genome shotgun (WGS) entry which is preliminary data.</text>
</comment>
<dbReference type="SMART" id="SM00248">
    <property type="entry name" value="ANK"/>
    <property type="match status" value="5"/>
</dbReference>
<name>A0AAD3CPE9_9STRA</name>
<dbReference type="Proteomes" id="UP001054902">
    <property type="component" value="Unassembled WGS sequence"/>
</dbReference>
<dbReference type="AlphaFoldDB" id="A0AAD3CPE9"/>
<reference evidence="1 2" key="1">
    <citation type="journal article" date="2021" name="Sci. Rep.">
        <title>The genome of the diatom Chaetoceros tenuissimus carries an ancient integrated fragment of an extant virus.</title>
        <authorList>
            <person name="Hongo Y."/>
            <person name="Kimura K."/>
            <person name="Takaki Y."/>
            <person name="Yoshida Y."/>
            <person name="Baba S."/>
            <person name="Kobayashi G."/>
            <person name="Nagasaki K."/>
            <person name="Hano T."/>
            <person name="Tomaru Y."/>
        </authorList>
    </citation>
    <scope>NUCLEOTIDE SEQUENCE [LARGE SCALE GENOMIC DNA]</scope>
    <source>
        <strain evidence="1 2">NIES-3715</strain>
    </source>
</reference>
<dbReference type="InterPro" id="IPR002110">
    <property type="entry name" value="Ankyrin_rpt"/>
</dbReference>